<keyword evidence="10" id="KW-1185">Reference proteome</keyword>
<protein>
    <recommendedName>
        <fullName evidence="7">Dihydroorotase</fullName>
        <shortName evidence="7">DHOase</shortName>
        <ecNumber evidence="7">3.5.2.3</ecNumber>
    </recommendedName>
</protein>
<evidence type="ECO:0000256" key="4">
    <source>
        <dbReference type="ARBA" id="ARBA00022801"/>
    </source>
</evidence>
<evidence type="ECO:0000313" key="10">
    <source>
        <dbReference type="Proteomes" id="UP001055911"/>
    </source>
</evidence>
<dbReference type="InterPro" id="IPR050138">
    <property type="entry name" value="DHOase/Allantoinase_Hydrolase"/>
</dbReference>
<dbReference type="AlphaFoldDB" id="A0A9Q8ZV42"/>
<dbReference type="InterPro" id="IPR002195">
    <property type="entry name" value="Dihydroorotase_CS"/>
</dbReference>
<comment type="pathway">
    <text evidence="7">Pyrimidine metabolism; UMP biosynthesis via de novo pathway; (S)-dihydroorotate from bicarbonate: step 3/3.</text>
</comment>
<dbReference type="InterPro" id="IPR024403">
    <property type="entry name" value="DHOase_cat"/>
</dbReference>
<gene>
    <name evidence="7" type="primary">pyrC</name>
    <name evidence="9" type="ORF">M3M40_03605</name>
</gene>
<dbReference type="PANTHER" id="PTHR43668">
    <property type="entry name" value="ALLANTOINASE"/>
    <property type="match status" value="1"/>
</dbReference>
<feature type="binding site" evidence="7">
    <location>
        <position position="151"/>
    </location>
    <ligand>
        <name>Zn(2+)</name>
        <dbReference type="ChEBI" id="CHEBI:29105"/>
        <label>2</label>
    </ligand>
</feature>
<dbReference type="InterPro" id="IPR032466">
    <property type="entry name" value="Metal_Hydrolase"/>
</dbReference>
<feature type="binding site" evidence="7">
    <location>
        <begin position="322"/>
        <end position="323"/>
    </location>
    <ligand>
        <name>substrate</name>
    </ligand>
</feature>
<comment type="similarity">
    <text evidence="2 7">Belongs to the metallo-dependent hydrolases superfamily. DHOase family. Class I DHOase subfamily.</text>
</comment>
<dbReference type="Proteomes" id="UP001055911">
    <property type="component" value="Chromosome"/>
</dbReference>
<feature type="binding site" evidence="7">
    <location>
        <position position="304"/>
    </location>
    <ligand>
        <name>Zn(2+)</name>
        <dbReference type="ChEBI" id="CHEBI:29105"/>
        <label>1</label>
    </ligand>
</feature>
<evidence type="ECO:0000256" key="7">
    <source>
        <dbReference type="HAMAP-Rule" id="MF_00220"/>
    </source>
</evidence>
<dbReference type="CDD" id="cd01317">
    <property type="entry name" value="DHOase_IIa"/>
    <property type="match status" value="1"/>
</dbReference>
<dbReference type="Pfam" id="PF12890">
    <property type="entry name" value="DHOase"/>
    <property type="match status" value="1"/>
</dbReference>
<dbReference type="GO" id="GO:0008270">
    <property type="term" value="F:zinc ion binding"/>
    <property type="evidence" value="ECO:0007669"/>
    <property type="project" value="UniProtKB-UniRule"/>
</dbReference>
<feature type="binding site" evidence="7">
    <location>
        <position position="93"/>
    </location>
    <ligand>
        <name>substrate</name>
    </ligand>
</feature>
<dbReference type="GO" id="GO:0005737">
    <property type="term" value="C:cytoplasm"/>
    <property type="evidence" value="ECO:0007669"/>
    <property type="project" value="TreeGrafter"/>
</dbReference>
<dbReference type="PROSITE" id="PS00483">
    <property type="entry name" value="DIHYDROOROTASE_2"/>
    <property type="match status" value="1"/>
</dbReference>
<dbReference type="SUPFAM" id="SSF51556">
    <property type="entry name" value="Metallo-dependent hydrolases"/>
    <property type="match status" value="1"/>
</dbReference>
<dbReference type="GO" id="GO:0004038">
    <property type="term" value="F:allantoinase activity"/>
    <property type="evidence" value="ECO:0007669"/>
    <property type="project" value="TreeGrafter"/>
</dbReference>
<dbReference type="NCBIfam" id="NF006837">
    <property type="entry name" value="PRK09357.1-2"/>
    <property type="match status" value="1"/>
</dbReference>
<keyword evidence="5 7" id="KW-0862">Zinc</keyword>
<evidence type="ECO:0000259" key="8">
    <source>
        <dbReference type="Pfam" id="PF12890"/>
    </source>
</evidence>
<dbReference type="InterPro" id="IPR004722">
    <property type="entry name" value="DHOase"/>
</dbReference>
<organism evidence="9 10">
    <name type="scientific">Fructilactobacillus cliffordii</name>
    <dbReference type="NCBI Taxonomy" id="2940299"/>
    <lineage>
        <taxon>Bacteria</taxon>
        <taxon>Bacillati</taxon>
        <taxon>Bacillota</taxon>
        <taxon>Bacilli</taxon>
        <taxon>Lactobacillales</taxon>
        <taxon>Lactobacillaceae</taxon>
        <taxon>Fructilactobacillus</taxon>
    </lineage>
</organism>
<accession>A0A9Q8ZV42</accession>
<dbReference type="RefSeq" id="WP_252767414.1">
    <property type="nucleotide sequence ID" value="NZ_CP097119.1"/>
</dbReference>
<feature type="domain" description="Dihydroorotase catalytic" evidence="8">
    <location>
        <begin position="48"/>
        <end position="235"/>
    </location>
</feature>
<name>A0A9Q8ZV42_9LACO</name>
<dbReference type="PROSITE" id="PS00482">
    <property type="entry name" value="DIHYDROOROTASE_1"/>
    <property type="match status" value="1"/>
</dbReference>
<evidence type="ECO:0000256" key="3">
    <source>
        <dbReference type="ARBA" id="ARBA00022723"/>
    </source>
</evidence>
<reference evidence="9" key="1">
    <citation type="submission" date="2022-05" db="EMBL/GenBank/DDBJ databases">
        <authorList>
            <person name="Oliphant S.A."/>
            <person name="Watson-Haigh N.S."/>
            <person name="Sumby K.M."/>
            <person name="Gardner J.M."/>
            <person name="Jiranek V."/>
        </authorList>
    </citation>
    <scope>NUCLEOTIDE SEQUENCE</scope>
    <source>
        <strain evidence="9">KI4_B1</strain>
    </source>
</reference>
<feature type="active site" evidence="7">
    <location>
        <position position="304"/>
    </location>
</feature>
<evidence type="ECO:0000256" key="1">
    <source>
        <dbReference type="ARBA" id="ARBA00002368"/>
    </source>
</evidence>
<feature type="binding site" evidence="7">
    <location>
        <position position="178"/>
    </location>
    <ligand>
        <name>Zn(2+)</name>
        <dbReference type="ChEBI" id="CHEBI:29105"/>
        <label>2</label>
    </ligand>
</feature>
<comment type="function">
    <text evidence="1 7">Catalyzes the reversible cyclization of carbamoyl aspartate to dihydroorotate.</text>
</comment>
<dbReference type="PANTHER" id="PTHR43668:SF2">
    <property type="entry name" value="ALLANTOINASE"/>
    <property type="match status" value="1"/>
</dbReference>
<feature type="binding site" evidence="7">
    <location>
        <begin position="61"/>
        <end position="63"/>
    </location>
    <ligand>
        <name>substrate</name>
    </ligand>
</feature>
<comment type="cofactor">
    <cofactor evidence="7">
        <name>Zn(2+)</name>
        <dbReference type="ChEBI" id="CHEBI:29105"/>
    </cofactor>
    <text evidence="7">Binds 2 Zn(2+) ions per subunit.</text>
</comment>
<dbReference type="HAMAP" id="MF_00220_B">
    <property type="entry name" value="PyrC_classI_B"/>
    <property type="match status" value="1"/>
</dbReference>
<proteinExistence type="inferred from homology"/>
<keyword evidence="6 7" id="KW-0665">Pyrimidine biosynthesis</keyword>
<dbReference type="SUPFAM" id="SSF51338">
    <property type="entry name" value="Composite domain of metallo-dependent hydrolases"/>
    <property type="match status" value="1"/>
</dbReference>
<keyword evidence="3 7" id="KW-0479">Metal-binding</keyword>
<feature type="binding site" evidence="7">
    <location>
        <position position="61"/>
    </location>
    <ligand>
        <name>Zn(2+)</name>
        <dbReference type="ChEBI" id="CHEBI:29105"/>
        <label>1</label>
    </ligand>
</feature>
<feature type="binding site" evidence="7">
    <location>
        <position position="231"/>
    </location>
    <ligand>
        <name>Zn(2+)</name>
        <dbReference type="ChEBI" id="CHEBI:29105"/>
        <label>2</label>
    </ligand>
</feature>
<dbReference type="Gene3D" id="3.20.20.140">
    <property type="entry name" value="Metal-dependent hydrolases"/>
    <property type="match status" value="1"/>
</dbReference>
<dbReference type="GO" id="GO:0004151">
    <property type="term" value="F:dihydroorotase activity"/>
    <property type="evidence" value="ECO:0007669"/>
    <property type="project" value="UniProtKB-UniRule"/>
</dbReference>
<dbReference type="NCBIfam" id="TIGR00857">
    <property type="entry name" value="pyrC_multi"/>
    <property type="match status" value="1"/>
</dbReference>
<dbReference type="InterPro" id="IPR011059">
    <property type="entry name" value="Metal-dep_hydrolase_composite"/>
</dbReference>
<sequence length="422" mass="45190">MTKLLVKNGQVYQDQQLVPGDVLIKDGKIAAIGENLDQPDQMVVDATGKAILPGLVDVHVHFRDPGQTAKETVATGSASAAHGGYTTVCAMPNVTPVPNTPEQLSQMIAKNQQQAQIKVLQYSPVTVDERGDELVDFAGMKAAGAIGFSNDGIGIQTAKTMYDAMVAIAQTGLPLAAHVEDHALMNGGVMNAGQRAQELHLPGAISVAETSQLARDLELARVTGVHYHVCHVSTARSVELIRRAKADGIHVTAEVSPHHLLLDDSMIQNDNPMFKMNPPLRTKADREALLAGLLDGTIDMIATDHAPHTVADKGNSFKDSAFGITGLETAFPLLFTQLVEPGTVSLEQLLNWMSFNPVRIFSIPNPTDIKVGGTANLSIWDLEVDRQITEAELQSKGKNTPFIGAPVVAEHFKTICNGELVD</sequence>
<dbReference type="GO" id="GO:0006145">
    <property type="term" value="P:purine nucleobase catabolic process"/>
    <property type="evidence" value="ECO:0007669"/>
    <property type="project" value="TreeGrafter"/>
</dbReference>
<feature type="binding site" evidence="7">
    <location>
        <position position="59"/>
    </location>
    <ligand>
        <name>Zn(2+)</name>
        <dbReference type="ChEBI" id="CHEBI:29105"/>
        <label>1</label>
    </ligand>
</feature>
<keyword evidence="4 7" id="KW-0378">Hydrolase</keyword>
<feature type="binding site" evidence="7">
    <location>
        <position position="277"/>
    </location>
    <ligand>
        <name>substrate</name>
    </ligand>
</feature>
<dbReference type="EMBL" id="CP097119">
    <property type="protein sequence ID" value="USS89868.1"/>
    <property type="molecule type" value="Genomic_DNA"/>
</dbReference>
<dbReference type="EC" id="3.5.2.3" evidence="7"/>
<evidence type="ECO:0000256" key="6">
    <source>
        <dbReference type="ARBA" id="ARBA00022975"/>
    </source>
</evidence>
<feature type="binding site" evidence="7">
    <location>
        <position position="151"/>
    </location>
    <ligand>
        <name>Zn(2+)</name>
        <dbReference type="ChEBI" id="CHEBI:29105"/>
        <label>1</label>
    </ligand>
</feature>
<evidence type="ECO:0000313" key="9">
    <source>
        <dbReference type="EMBL" id="USS89868.1"/>
    </source>
</evidence>
<dbReference type="GO" id="GO:0044205">
    <property type="term" value="P:'de novo' UMP biosynthetic process"/>
    <property type="evidence" value="ECO:0007669"/>
    <property type="project" value="UniProtKB-UniRule"/>
</dbReference>
<feature type="binding site" evidence="7">
    <location>
        <position position="308"/>
    </location>
    <ligand>
        <name>substrate</name>
    </ligand>
</feature>
<evidence type="ECO:0000256" key="2">
    <source>
        <dbReference type="ARBA" id="ARBA00010286"/>
    </source>
</evidence>
<evidence type="ECO:0000256" key="5">
    <source>
        <dbReference type="ARBA" id="ARBA00022833"/>
    </source>
</evidence>
<comment type="catalytic activity">
    <reaction evidence="7">
        <text>(S)-dihydroorotate + H2O = N-carbamoyl-L-aspartate + H(+)</text>
        <dbReference type="Rhea" id="RHEA:24296"/>
        <dbReference type="ChEBI" id="CHEBI:15377"/>
        <dbReference type="ChEBI" id="CHEBI:15378"/>
        <dbReference type="ChEBI" id="CHEBI:30864"/>
        <dbReference type="ChEBI" id="CHEBI:32814"/>
        <dbReference type="EC" id="3.5.2.3"/>
    </reaction>
</comment>